<accession>A0A026X1I5</accession>
<organism evidence="1 2">
    <name type="scientific">Ooceraea biroi</name>
    <name type="common">Clonal raider ant</name>
    <name type="synonym">Cerapachys biroi</name>
    <dbReference type="NCBI Taxonomy" id="2015173"/>
    <lineage>
        <taxon>Eukaryota</taxon>
        <taxon>Metazoa</taxon>
        <taxon>Ecdysozoa</taxon>
        <taxon>Arthropoda</taxon>
        <taxon>Hexapoda</taxon>
        <taxon>Insecta</taxon>
        <taxon>Pterygota</taxon>
        <taxon>Neoptera</taxon>
        <taxon>Endopterygota</taxon>
        <taxon>Hymenoptera</taxon>
        <taxon>Apocrita</taxon>
        <taxon>Aculeata</taxon>
        <taxon>Formicoidea</taxon>
        <taxon>Formicidae</taxon>
        <taxon>Dorylinae</taxon>
        <taxon>Ooceraea</taxon>
    </lineage>
</organism>
<name>A0A026X1I5_OOCBI</name>
<evidence type="ECO:0000313" key="2">
    <source>
        <dbReference type="Proteomes" id="UP000053097"/>
    </source>
</evidence>
<dbReference type="Proteomes" id="UP000053097">
    <property type="component" value="Unassembled WGS sequence"/>
</dbReference>
<evidence type="ECO:0000313" key="1">
    <source>
        <dbReference type="EMBL" id="EZA62112.1"/>
    </source>
</evidence>
<dbReference type="EMBL" id="KK107031">
    <property type="protein sequence ID" value="EZA62112.1"/>
    <property type="molecule type" value="Genomic_DNA"/>
</dbReference>
<gene>
    <name evidence="1" type="ORF">X777_05439</name>
</gene>
<protein>
    <submittedName>
        <fullName evidence="1">Uncharacterized protein</fullName>
    </submittedName>
</protein>
<dbReference type="AlphaFoldDB" id="A0A026X1I5"/>
<sequence length="95" mass="10736">TTRGEPSDFPSTAYQTLQGFPFRLPAEFFSISRSLYQSLRIPQRQSRDVSQGVRAFPFCFLIFFVHNATLGTWSLCVAPNPIPVTGGIHSTIYHR</sequence>
<proteinExistence type="predicted"/>
<feature type="non-terminal residue" evidence="1">
    <location>
        <position position="1"/>
    </location>
</feature>
<reference evidence="1 2" key="1">
    <citation type="journal article" date="2014" name="Curr. Biol.">
        <title>The genome of the clonal raider ant Cerapachys biroi.</title>
        <authorList>
            <person name="Oxley P.R."/>
            <person name="Ji L."/>
            <person name="Fetter-Pruneda I."/>
            <person name="McKenzie S.K."/>
            <person name="Li C."/>
            <person name="Hu H."/>
            <person name="Zhang G."/>
            <person name="Kronauer D.J."/>
        </authorList>
    </citation>
    <scope>NUCLEOTIDE SEQUENCE [LARGE SCALE GENOMIC DNA]</scope>
</reference>
<keyword evidence="2" id="KW-1185">Reference proteome</keyword>